<evidence type="ECO:0000259" key="2">
    <source>
        <dbReference type="PROSITE" id="PS51192"/>
    </source>
</evidence>
<keyword evidence="4" id="KW-1185">Reference proteome</keyword>
<sequence length="879" mass="98507">MELKAFQRTALQTLETYLERAHLTANPEQAFGETLRQREPERNPPPYRTIPGLPGVANVCFRLPTGGGKTLLAAHSIAVTGRAYLEKDYPVVLWLVPTNTIRKQTAEALKKPSHPYRAAIDAAFDGRVSVFDVSEIAQIRPQDLTEQVCIVVCTIQTLRVTNTEGRKVYAHSENFEPHFTHVPDSTPGLERFEEGSNKGKIKFSFVNLMAVHRPLVIVDEAHKAGTNLSFEMLAALRPACIVEFTATPNADARNGSNVLFRASAAEVKAAQMIKLPIILTEHPDWRAAVHDAIETRAQLADTAQSDARYIRPLVLFQAQDKGQDVTVEVLKSHLIDNENIIPERIAVATGEQRELDTIDLFDKACPVEFIITVEALKEGWDCSFAYVLCSVANVGSATDIEQFLGRVLRMPYAESRSQEALNRAYAHVSSPRFGEGARSLADTLVQKMGFEPDEAAAAMEVRQAEMPGFESPGGLFDRTPILLETVETAPDLSGLDDEVTARVKVETRPDGTVTVAVTGDIPEVLEQRLAATVKPERREALRASVHRHRVAYQNSISPAERGEAFAVPRLFLNVQGELQLAEEELILDLGGWTLNDRAAELSPAEFSIRETAERWEVDLYGDKVEYKHLDQNIQLEIGLLKLDWTDLQLSRWLDRQCRQPDITQPVLLEFCRRLVTSLVETRRLALNELVRFKYQLAKAVQQKIAAYRREAYAKGYQDCLFGPQAQIETGFADGFAFDKRPYPAAWFYKGPYRFQKHFFGGVGELDSKGEEFECARSIDTLPQVKHWIRNLATRPQTSFWLPTSTDRFYPDFVAELQDGRALVIEYKGGHLADTQDTKEKRNIGQLWAEKSGGKGLFLMAEKRDAQGRDTRAQINALCG</sequence>
<keyword evidence="3" id="KW-0547">Nucleotide-binding</keyword>
<dbReference type="PANTHER" id="PTHR47396">
    <property type="entry name" value="TYPE I RESTRICTION ENZYME ECOKI R PROTEIN"/>
    <property type="match status" value="1"/>
</dbReference>
<keyword evidence="3" id="KW-0067">ATP-binding</keyword>
<proteinExistence type="predicted"/>
<dbReference type="PROSITE" id="PS51192">
    <property type="entry name" value="HELICASE_ATP_BIND_1"/>
    <property type="match status" value="1"/>
</dbReference>
<feature type="region of interest" description="Disordered" evidence="1">
    <location>
        <begin position="29"/>
        <end position="49"/>
    </location>
</feature>
<feature type="domain" description="Helicase ATP-binding" evidence="2">
    <location>
        <begin position="50"/>
        <end position="266"/>
    </location>
</feature>
<dbReference type="Pfam" id="PF04851">
    <property type="entry name" value="ResIII"/>
    <property type="match status" value="1"/>
</dbReference>
<name>A0ABX1TSH2_9GAMM</name>
<dbReference type="GO" id="GO:0004386">
    <property type="term" value="F:helicase activity"/>
    <property type="evidence" value="ECO:0007669"/>
    <property type="project" value="UniProtKB-KW"/>
</dbReference>
<dbReference type="InterPro" id="IPR006935">
    <property type="entry name" value="Helicase/UvrB_N"/>
</dbReference>
<dbReference type="EMBL" id="SPMZ01000085">
    <property type="protein sequence ID" value="NMQ21305.1"/>
    <property type="molecule type" value="Genomic_DNA"/>
</dbReference>
<reference evidence="3 4" key="1">
    <citation type="submission" date="2019-03" db="EMBL/GenBank/DDBJ databases">
        <title>Metabolic reconstructions from genomes of highly enriched 'Candidatus Accumulibacter' and 'Candidatus Competibacter' bioreactor populations.</title>
        <authorList>
            <person name="Annavajhala M.K."/>
            <person name="Welles L."/>
            <person name="Abbas B."/>
            <person name="Sorokin D."/>
            <person name="Park H."/>
            <person name="Van Loosdrecht M."/>
            <person name="Chandran K."/>
        </authorList>
    </citation>
    <scope>NUCLEOTIDE SEQUENCE [LARGE SCALE GENOMIC DNA]</scope>
    <source>
        <strain evidence="3 4">SBR_G</strain>
    </source>
</reference>
<evidence type="ECO:0000313" key="3">
    <source>
        <dbReference type="EMBL" id="NMQ21305.1"/>
    </source>
</evidence>
<keyword evidence="3" id="KW-0347">Helicase</keyword>
<evidence type="ECO:0000313" key="4">
    <source>
        <dbReference type="Proteomes" id="UP000760480"/>
    </source>
</evidence>
<dbReference type="PANTHER" id="PTHR47396:SF1">
    <property type="entry name" value="ATP-DEPENDENT HELICASE IRC3-RELATED"/>
    <property type="match status" value="1"/>
</dbReference>
<dbReference type="InterPro" id="IPR014001">
    <property type="entry name" value="Helicase_ATP-bd"/>
</dbReference>
<dbReference type="SMART" id="SM00487">
    <property type="entry name" value="DEXDc"/>
    <property type="match status" value="1"/>
</dbReference>
<protein>
    <submittedName>
        <fullName evidence="3">DEAD/DEAH box helicase</fullName>
    </submittedName>
</protein>
<dbReference type="Proteomes" id="UP000760480">
    <property type="component" value="Unassembled WGS sequence"/>
</dbReference>
<dbReference type="Gene3D" id="3.40.50.300">
    <property type="entry name" value="P-loop containing nucleotide triphosphate hydrolases"/>
    <property type="match status" value="2"/>
</dbReference>
<dbReference type="SUPFAM" id="SSF52540">
    <property type="entry name" value="P-loop containing nucleoside triphosphate hydrolases"/>
    <property type="match status" value="2"/>
</dbReference>
<comment type="caution">
    <text evidence="3">The sequence shown here is derived from an EMBL/GenBank/DDBJ whole genome shotgun (WGS) entry which is preliminary data.</text>
</comment>
<organism evidence="3 4">
    <name type="scientific">Candidatus Competibacter phosphatis</name>
    <dbReference type="NCBI Taxonomy" id="221280"/>
    <lineage>
        <taxon>Bacteria</taxon>
        <taxon>Pseudomonadati</taxon>
        <taxon>Pseudomonadota</taxon>
        <taxon>Gammaproteobacteria</taxon>
        <taxon>Candidatus Competibacteraceae</taxon>
        <taxon>Candidatus Competibacter</taxon>
    </lineage>
</organism>
<gene>
    <name evidence="3" type="ORF">E4P82_20140</name>
</gene>
<accession>A0ABX1TSH2</accession>
<dbReference type="InterPro" id="IPR027417">
    <property type="entry name" value="P-loop_NTPase"/>
</dbReference>
<evidence type="ECO:0000256" key="1">
    <source>
        <dbReference type="SAM" id="MobiDB-lite"/>
    </source>
</evidence>
<dbReference type="InterPro" id="IPR050742">
    <property type="entry name" value="Helicase_Restrict-Modif_Enz"/>
</dbReference>
<dbReference type="RefSeq" id="WP_169250577.1">
    <property type="nucleotide sequence ID" value="NZ_SPMZ01000085.1"/>
</dbReference>
<keyword evidence="3" id="KW-0378">Hydrolase</keyword>